<comment type="caution">
    <text evidence="3">The sequence shown here is derived from an EMBL/GenBank/DDBJ whole genome shotgun (WGS) entry which is preliminary data.</text>
</comment>
<proteinExistence type="predicted"/>
<evidence type="ECO:0000259" key="2">
    <source>
        <dbReference type="Pfam" id="PF08268"/>
    </source>
</evidence>
<accession>A0AA88DCL1</accession>
<dbReference type="InterPro" id="IPR017451">
    <property type="entry name" value="F-box-assoc_interact_dom"/>
</dbReference>
<dbReference type="PANTHER" id="PTHR31672:SF8">
    <property type="entry name" value="F-BOX DOMAIN-CONTAINING PROTEIN"/>
    <property type="match status" value="1"/>
</dbReference>
<evidence type="ECO:0000259" key="1">
    <source>
        <dbReference type="Pfam" id="PF00646"/>
    </source>
</evidence>
<feature type="domain" description="F-box associated beta-propeller type 3" evidence="2">
    <location>
        <begin position="84"/>
        <end position="294"/>
    </location>
</feature>
<keyword evidence="4" id="KW-1185">Reference proteome</keyword>
<dbReference type="Pfam" id="PF00646">
    <property type="entry name" value="F-box"/>
    <property type="match status" value="1"/>
</dbReference>
<dbReference type="Proteomes" id="UP001187192">
    <property type="component" value="Unassembled WGS sequence"/>
</dbReference>
<gene>
    <name evidence="3" type="ORF">TIFTF001_022175</name>
</gene>
<dbReference type="InterPro" id="IPR036047">
    <property type="entry name" value="F-box-like_dom_sf"/>
</dbReference>
<dbReference type="Gramene" id="FCD_00010688-RA">
    <property type="protein sequence ID" value="FCD_00010688-RA:cds"/>
    <property type="gene ID" value="FCD_00010688"/>
</dbReference>
<dbReference type="AlphaFoldDB" id="A0AA88DCL1"/>
<dbReference type="InterPro" id="IPR001810">
    <property type="entry name" value="F-box_dom"/>
</dbReference>
<feature type="domain" description="F-box" evidence="1">
    <location>
        <begin position="14"/>
        <end position="41"/>
    </location>
</feature>
<protein>
    <recommendedName>
        <fullName evidence="5">F-box protein</fullName>
    </recommendedName>
</protein>
<dbReference type="Pfam" id="PF08268">
    <property type="entry name" value="FBA_3"/>
    <property type="match status" value="1"/>
</dbReference>
<dbReference type="EMBL" id="BTGU01000044">
    <property type="protein sequence ID" value="GMN53035.1"/>
    <property type="molecule type" value="Genomic_DNA"/>
</dbReference>
<organism evidence="3 4">
    <name type="scientific">Ficus carica</name>
    <name type="common">Common fig</name>
    <dbReference type="NCBI Taxonomy" id="3494"/>
    <lineage>
        <taxon>Eukaryota</taxon>
        <taxon>Viridiplantae</taxon>
        <taxon>Streptophyta</taxon>
        <taxon>Embryophyta</taxon>
        <taxon>Tracheophyta</taxon>
        <taxon>Spermatophyta</taxon>
        <taxon>Magnoliopsida</taxon>
        <taxon>eudicotyledons</taxon>
        <taxon>Gunneridae</taxon>
        <taxon>Pentapetalae</taxon>
        <taxon>rosids</taxon>
        <taxon>fabids</taxon>
        <taxon>Rosales</taxon>
        <taxon>Moraceae</taxon>
        <taxon>Ficeae</taxon>
        <taxon>Ficus</taxon>
    </lineage>
</organism>
<dbReference type="InterPro" id="IPR050796">
    <property type="entry name" value="SCF_F-box_component"/>
</dbReference>
<sequence>MDSHNLPYLFMEIALDEILTRTSPATLARCRGVCKTWNEATYELRFSKLLNDKTETVSGIFIKDMRIFEYSYKFVSINNSEKGTSKLSLNFLPHKRFWIEAAAKQGLLLCLNNSRKPRVPEYIICKPTTQQWEKLPNPRTRFFTLKTSLAVLGSNPFRYKIIRFSEPILPYPIKKRSLYTNIRCEIFDSTTWKWKLLPENYIKLPFCESLATHEPSVSASGFFYCPTTRRRLIAFDWEKETWEVFGLPQPFCEDRSVQLVEYEGRLGLIRTARSECMEVWAMKNYRKKSWDLKKSVDITSLLEKENFCSSDPLMDLYCSDVALMKDRSDVAFCKLQGGLISDEYKVRSVLSSKVDLFKLESDMEPVELKRTLNILRLS</sequence>
<dbReference type="PANTHER" id="PTHR31672">
    <property type="entry name" value="BNACNNG10540D PROTEIN"/>
    <property type="match status" value="1"/>
</dbReference>
<evidence type="ECO:0008006" key="5">
    <source>
        <dbReference type="Google" id="ProtNLM"/>
    </source>
</evidence>
<dbReference type="NCBIfam" id="TIGR01640">
    <property type="entry name" value="F_box_assoc_1"/>
    <property type="match status" value="1"/>
</dbReference>
<dbReference type="SUPFAM" id="SSF81383">
    <property type="entry name" value="F-box domain"/>
    <property type="match status" value="1"/>
</dbReference>
<dbReference type="InterPro" id="IPR013187">
    <property type="entry name" value="F-box-assoc_dom_typ3"/>
</dbReference>
<evidence type="ECO:0000313" key="4">
    <source>
        <dbReference type="Proteomes" id="UP001187192"/>
    </source>
</evidence>
<evidence type="ECO:0000313" key="3">
    <source>
        <dbReference type="EMBL" id="GMN53035.1"/>
    </source>
</evidence>
<reference evidence="3" key="1">
    <citation type="submission" date="2023-07" db="EMBL/GenBank/DDBJ databases">
        <title>draft genome sequence of fig (Ficus carica).</title>
        <authorList>
            <person name="Takahashi T."/>
            <person name="Nishimura K."/>
        </authorList>
    </citation>
    <scope>NUCLEOTIDE SEQUENCE</scope>
</reference>
<name>A0AA88DCL1_FICCA</name>